<keyword evidence="1" id="KW-0808">Transferase</keyword>
<dbReference type="InterPro" id="IPR042258">
    <property type="entry name" value="DGOK_N"/>
</dbReference>
<protein>
    <submittedName>
        <fullName evidence="1">2-dehydro-3-deoxygalactonokinase</fullName>
    </submittedName>
</protein>
<dbReference type="Proteomes" id="UP000445000">
    <property type="component" value="Unassembled WGS sequence"/>
</dbReference>
<dbReference type="RefSeq" id="WP_161811718.1">
    <property type="nucleotide sequence ID" value="NZ_BLJN01000002.1"/>
</dbReference>
<dbReference type="GO" id="GO:0008671">
    <property type="term" value="F:2-dehydro-3-deoxygalactonokinase activity"/>
    <property type="evidence" value="ECO:0007669"/>
    <property type="project" value="InterPro"/>
</dbReference>
<reference evidence="2" key="1">
    <citation type="submission" date="2020-01" db="EMBL/GenBank/DDBJ databases">
        <title>'Steroidobacter agaridevorans' sp. nov., agar-degrading bacteria isolated from rhizosphere soils.</title>
        <authorList>
            <person name="Ikenaga M."/>
            <person name="Kataoka M."/>
            <person name="Murouchi A."/>
            <person name="Katsuragi S."/>
            <person name="Sakai M."/>
        </authorList>
    </citation>
    <scope>NUCLEOTIDE SEQUENCE [LARGE SCALE GENOMIC DNA]</scope>
    <source>
        <strain evidence="2">YU21-B</strain>
    </source>
</reference>
<keyword evidence="1" id="KW-0418">Kinase</keyword>
<organism evidence="1 2">
    <name type="scientific">Steroidobacter agaridevorans</name>
    <dbReference type="NCBI Taxonomy" id="2695856"/>
    <lineage>
        <taxon>Bacteria</taxon>
        <taxon>Pseudomonadati</taxon>
        <taxon>Pseudomonadota</taxon>
        <taxon>Gammaproteobacteria</taxon>
        <taxon>Steroidobacterales</taxon>
        <taxon>Steroidobacteraceae</taxon>
        <taxon>Steroidobacter</taxon>
    </lineage>
</organism>
<evidence type="ECO:0000313" key="1">
    <source>
        <dbReference type="EMBL" id="GFE79970.1"/>
    </source>
</evidence>
<dbReference type="GO" id="GO:0034194">
    <property type="term" value="P:D-galactonate catabolic process"/>
    <property type="evidence" value="ECO:0007669"/>
    <property type="project" value="InterPro"/>
</dbReference>
<keyword evidence="2" id="KW-1185">Reference proteome</keyword>
<dbReference type="CDD" id="cd24012">
    <property type="entry name" value="ASKHA_NBD_KDGal-kinase"/>
    <property type="match status" value="1"/>
</dbReference>
<dbReference type="Pfam" id="PF05035">
    <property type="entry name" value="DGOK"/>
    <property type="match status" value="1"/>
</dbReference>
<accession>A0A829Y9X1</accession>
<dbReference type="InterPro" id="IPR007729">
    <property type="entry name" value="DGOK"/>
</dbReference>
<dbReference type="AlphaFoldDB" id="A0A829Y9X1"/>
<sequence>MSQDDKTFVGVNWGSTNFRAYLIGVDGSAVDEYSAPAGVVNLDRSGMAATMDALAARWPNSGPVYASGMIGSNVGWKEVPYAEAPAGCADLAAAAVATEIGSVPVHIVPGITCRRSFDGEPDILRGEEIEMMGLASLGTVDGWVALPGTHTKWARLEQGRVVEFFTSMSGEIFDRLTAKGLLASIVEGEAQDGPVFLKGVAAGRARKLSLGTLLFGARAKVVRGFLSKPDAASYIRGLLIGSEIADAMAVYPTAGDAVVPLVGSRVVCALYASALNAAGISSAIVDSRIACLRGFTALHELRHG</sequence>
<evidence type="ECO:0000313" key="2">
    <source>
        <dbReference type="Proteomes" id="UP000445000"/>
    </source>
</evidence>
<dbReference type="Gene3D" id="3.30.420.310">
    <property type="entry name" value="2-keto-3-deoxy-galactonokinase, C-terminal domain"/>
    <property type="match status" value="1"/>
</dbReference>
<gene>
    <name evidence="1" type="primary">dgoK_2</name>
    <name evidence="1" type="ORF">GCM10011487_19700</name>
</gene>
<dbReference type="Gene3D" id="3.30.420.300">
    <property type="entry name" value="2-keto-3-deoxy-galactonokinase, substrate binding domain"/>
    <property type="match status" value="1"/>
</dbReference>
<comment type="caution">
    <text evidence="1">The sequence shown here is derived from an EMBL/GenBank/DDBJ whole genome shotgun (WGS) entry which is preliminary data.</text>
</comment>
<name>A0A829Y9X1_9GAMM</name>
<dbReference type="EMBL" id="BLJN01000002">
    <property type="protein sequence ID" value="GFE79970.1"/>
    <property type="molecule type" value="Genomic_DNA"/>
</dbReference>
<proteinExistence type="predicted"/>
<dbReference type="InterPro" id="IPR042257">
    <property type="entry name" value="DGOK_C"/>
</dbReference>